<name>A0AAV7L968_PLEWA</name>
<feature type="region of interest" description="Disordered" evidence="1">
    <location>
        <begin position="1"/>
        <end position="139"/>
    </location>
</feature>
<organism evidence="2 3">
    <name type="scientific">Pleurodeles waltl</name>
    <name type="common">Iberian ribbed newt</name>
    <dbReference type="NCBI Taxonomy" id="8319"/>
    <lineage>
        <taxon>Eukaryota</taxon>
        <taxon>Metazoa</taxon>
        <taxon>Chordata</taxon>
        <taxon>Craniata</taxon>
        <taxon>Vertebrata</taxon>
        <taxon>Euteleostomi</taxon>
        <taxon>Amphibia</taxon>
        <taxon>Batrachia</taxon>
        <taxon>Caudata</taxon>
        <taxon>Salamandroidea</taxon>
        <taxon>Salamandridae</taxon>
        <taxon>Pleurodelinae</taxon>
        <taxon>Pleurodeles</taxon>
    </lineage>
</organism>
<protein>
    <submittedName>
        <fullName evidence="2">Uncharacterized protein</fullName>
    </submittedName>
</protein>
<proteinExistence type="predicted"/>
<evidence type="ECO:0000313" key="2">
    <source>
        <dbReference type="EMBL" id="KAJ1088095.1"/>
    </source>
</evidence>
<feature type="compositionally biased region" description="Low complexity" evidence="1">
    <location>
        <begin position="33"/>
        <end position="54"/>
    </location>
</feature>
<evidence type="ECO:0000256" key="1">
    <source>
        <dbReference type="SAM" id="MobiDB-lite"/>
    </source>
</evidence>
<comment type="caution">
    <text evidence="2">The sequence shown here is derived from an EMBL/GenBank/DDBJ whole genome shotgun (WGS) entry which is preliminary data.</text>
</comment>
<evidence type="ECO:0000313" key="3">
    <source>
        <dbReference type="Proteomes" id="UP001066276"/>
    </source>
</evidence>
<gene>
    <name evidence="2" type="ORF">NDU88_001254</name>
</gene>
<dbReference type="EMBL" id="JANPWB010000015">
    <property type="protein sequence ID" value="KAJ1088095.1"/>
    <property type="molecule type" value="Genomic_DNA"/>
</dbReference>
<dbReference type="Proteomes" id="UP001066276">
    <property type="component" value="Chromosome 11"/>
</dbReference>
<dbReference type="AlphaFoldDB" id="A0AAV7L968"/>
<accession>A0AAV7L968</accession>
<feature type="compositionally biased region" description="Basic and acidic residues" evidence="1">
    <location>
        <begin position="115"/>
        <end position="124"/>
    </location>
</feature>
<sequence length="191" mass="20504">MVAARPSGTCHVEPAGFTRECGRIGPSASGRTRPPGAWSRSRGSSASSPTSAPAFLPRETGQVPARREPVRVPLRSCLGTKGAASHRPRQERSRLHGPRRPHPGPQLTPRHPERRGRIQSEQRRHLSPSASVTQGSCPSGSCAAFPSLGNAARASLCWILGRARVFTEARTARVVLHGLPGKTAAIDQRRR</sequence>
<keyword evidence="3" id="KW-1185">Reference proteome</keyword>
<feature type="compositionally biased region" description="Polar residues" evidence="1">
    <location>
        <begin position="128"/>
        <end position="139"/>
    </location>
</feature>
<reference evidence="2" key="1">
    <citation type="journal article" date="2022" name="bioRxiv">
        <title>Sequencing and chromosome-scale assembly of the giantPleurodeles waltlgenome.</title>
        <authorList>
            <person name="Brown T."/>
            <person name="Elewa A."/>
            <person name="Iarovenko S."/>
            <person name="Subramanian E."/>
            <person name="Araus A.J."/>
            <person name="Petzold A."/>
            <person name="Susuki M."/>
            <person name="Suzuki K.-i.T."/>
            <person name="Hayashi T."/>
            <person name="Toyoda A."/>
            <person name="Oliveira C."/>
            <person name="Osipova E."/>
            <person name="Leigh N.D."/>
            <person name="Simon A."/>
            <person name="Yun M.H."/>
        </authorList>
    </citation>
    <scope>NUCLEOTIDE SEQUENCE</scope>
    <source>
        <strain evidence="2">20211129_DDA</strain>
        <tissue evidence="2">Liver</tissue>
    </source>
</reference>